<organism evidence="1 2">
    <name type="scientific">Cyclobacterium plantarum</name>
    <dbReference type="NCBI Taxonomy" id="2716263"/>
    <lineage>
        <taxon>Bacteria</taxon>
        <taxon>Pseudomonadati</taxon>
        <taxon>Bacteroidota</taxon>
        <taxon>Cytophagia</taxon>
        <taxon>Cytophagales</taxon>
        <taxon>Cyclobacteriaceae</taxon>
        <taxon>Cyclobacterium</taxon>
    </lineage>
</organism>
<dbReference type="Pfam" id="PF13692">
    <property type="entry name" value="Glyco_trans_1_4"/>
    <property type="match status" value="1"/>
</dbReference>
<evidence type="ECO:0000313" key="2">
    <source>
        <dbReference type="Proteomes" id="UP000649799"/>
    </source>
</evidence>
<dbReference type="PANTHER" id="PTHR12526:SF630">
    <property type="entry name" value="GLYCOSYLTRANSFERASE"/>
    <property type="match status" value="1"/>
</dbReference>
<reference evidence="1 2" key="1">
    <citation type="submission" date="2020-03" db="EMBL/GenBank/DDBJ databases">
        <title>Cyclobacterium plantarum sp. nov., a marine bacterium isolated from a coastal-marine wetland.</title>
        <authorList>
            <person name="Sanchez-Porro C."/>
            <person name="Ventosa A."/>
            <person name="Amoozegar M."/>
        </authorList>
    </citation>
    <scope>NUCLEOTIDE SEQUENCE [LARGE SCALE GENOMIC DNA]</scope>
    <source>
        <strain evidence="1 2">GBPx2</strain>
    </source>
</reference>
<comment type="caution">
    <text evidence="1">The sequence shown here is derived from an EMBL/GenBank/DDBJ whole genome shotgun (WGS) entry which is preliminary data.</text>
</comment>
<dbReference type="EMBL" id="JAANYN010000006">
    <property type="protein sequence ID" value="NHE58236.1"/>
    <property type="molecule type" value="Genomic_DNA"/>
</dbReference>
<keyword evidence="2" id="KW-1185">Reference proteome</keyword>
<dbReference type="Proteomes" id="UP000649799">
    <property type="component" value="Unassembled WGS sequence"/>
</dbReference>
<dbReference type="RefSeq" id="WP_166148421.1">
    <property type="nucleotide sequence ID" value="NZ_JAANYN010000006.1"/>
</dbReference>
<evidence type="ECO:0000313" key="1">
    <source>
        <dbReference type="EMBL" id="NHE58236.1"/>
    </source>
</evidence>
<proteinExistence type="predicted"/>
<name>A0ABX0H8Q1_9BACT</name>
<protein>
    <submittedName>
        <fullName evidence="1">Glycosyltransferase family 1 protein</fullName>
    </submittedName>
</protein>
<accession>A0ABX0H8Q1</accession>
<sequence length="412" mass="47600">MNNFSISSLKQLPIVMTSMSRWDGDFSSASWSLAKTFSRDQVVLYVDYPFTLLDYFRERKKKAIRLRKPALLWGKNNLKPLPEYGTYLYALTPPLMLPINWLPEGMIYGFLARWNDRRLAKSIKKGLKRLKLEDFIFFNSFNPLYLSQLPKNFKPRVIVYQSRDNIRALEPYLRKHGAGNEIKAIRNADISLATSRQLQEDLQILSKKNVAYFPNAADFNLFKSAYETKLSLPDDLQNIPSPIIGYTGNICHRQDYDLIAYICASNPEISLVLVGPRNHQGHTHIDLDKIPNLYFTGPKGIEQLPQYLAHFDLLILPFLCNEVTRSIYPLKINEYLASGKPIVATPFSEDIRSFYPLIRLENDPESFALAIKQELESDNPDKAEKRYVEASKNTWEGRVALFWKLLDQTFSL</sequence>
<dbReference type="PANTHER" id="PTHR12526">
    <property type="entry name" value="GLYCOSYLTRANSFERASE"/>
    <property type="match status" value="1"/>
</dbReference>
<dbReference type="Gene3D" id="3.40.50.2000">
    <property type="entry name" value="Glycogen Phosphorylase B"/>
    <property type="match status" value="1"/>
</dbReference>
<dbReference type="SUPFAM" id="SSF53756">
    <property type="entry name" value="UDP-Glycosyltransferase/glycogen phosphorylase"/>
    <property type="match status" value="1"/>
</dbReference>
<gene>
    <name evidence="1" type="ORF">G9Q97_15600</name>
</gene>
<dbReference type="Gene3D" id="3.40.50.11010">
    <property type="match status" value="1"/>
</dbReference>